<dbReference type="HOGENOM" id="CLU_012893_0_1_0"/>
<evidence type="ECO:0000313" key="8">
    <source>
        <dbReference type="EMBL" id="ERT67888.1"/>
    </source>
</evidence>
<reference evidence="8 9" key="1">
    <citation type="submission" date="2013-08" db="EMBL/GenBank/DDBJ databases">
        <authorList>
            <person name="Weinstock G."/>
            <person name="Sodergren E."/>
            <person name="Wylie T."/>
            <person name="Fulton L."/>
            <person name="Fulton R."/>
            <person name="Fronick C."/>
            <person name="O'Laughlin M."/>
            <person name="Godfrey J."/>
            <person name="Miner T."/>
            <person name="Herter B."/>
            <person name="Appelbaum E."/>
            <person name="Cordes M."/>
            <person name="Lek S."/>
            <person name="Wollam A."/>
            <person name="Pepin K.H."/>
            <person name="Palsikar V.B."/>
            <person name="Mitreva M."/>
            <person name="Wilson R.K."/>
        </authorList>
    </citation>
    <scope>NUCLEOTIDE SEQUENCE [LARGE SCALE GENOMIC DNA]</scope>
    <source>
        <strain evidence="8 9">ATCC BAA-474</strain>
    </source>
</reference>
<evidence type="ECO:0000256" key="4">
    <source>
        <dbReference type="ARBA" id="ARBA00022692"/>
    </source>
</evidence>
<feature type="transmembrane region" description="Helical" evidence="7">
    <location>
        <begin position="164"/>
        <end position="183"/>
    </location>
</feature>
<dbReference type="PIRSF" id="PIRSF006603">
    <property type="entry name" value="DinF"/>
    <property type="match status" value="1"/>
</dbReference>
<name>U7VAR5_9FUSO</name>
<feature type="transmembrane region" description="Helical" evidence="7">
    <location>
        <begin position="412"/>
        <end position="435"/>
    </location>
</feature>
<feature type="transmembrane region" description="Helical" evidence="7">
    <location>
        <begin position="189"/>
        <end position="207"/>
    </location>
</feature>
<evidence type="ECO:0000256" key="1">
    <source>
        <dbReference type="ARBA" id="ARBA00004651"/>
    </source>
</evidence>
<feature type="transmembrane region" description="Helical" evidence="7">
    <location>
        <begin position="382"/>
        <end position="406"/>
    </location>
</feature>
<protein>
    <submittedName>
        <fullName evidence="8">MATE efflux family protein</fullName>
    </submittedName>
</protein>
<organism evidence="8 9">
    <name type="scientific">Cetobacterium somerae ATCC BAA-474</name>
    <dbReference type="NCBI Taxonomy" id="1319815"/>
    <lineage>
        <taxon>Bacteria</taxon>
        <taxon>Fusobacteriati</taxon>
        <taxon>Fusobacteriota</taxon>
        <taxon>Fusobacteriia</taxon>
        <taxon>Fusobacteriales</taxon>
        <taxon>Fusobacteriaceae</taxon>
        <taxon>Cetobacterium</taxon>
    </lineage>
</organism>
<dbReference type="eggNOG" id="COG0534">
    <property type="taxonomic scope" value="Bacteria"/>
</dbReference>
<evidence type="ECO:0000256" key="6">
    <source>
        <dbReference type="ARBA" id="ARBA00023136"/>
    </source>
</evidence>
<dbReference type="Proteomes" id="UP000017081">
    <property type="component" value="Unassembled WGS sequence"/>
</dbReference>
<dbReference type="PANTHER" id="PTHR43549:SF3">
    <property type="entry name" value="MULTIDRUG RESISTANCE PROTEIN YPNP-RELATED"/>
    <property type="match status" value="1"/>
</dbReference>
<keyword evidence="4 7" id="KW-0812">Transmembrane</keyword>
<feature type="transmembrane region" description="Helical" evidence="7">
    <location>
        <begin position="316"/>
        <end position="337"/>
    </location>
</feature>
<dbReference type="InterPro" id="IPR048279">
    <property type="entry name" value="MdtK-like"/>
</dbReference>
<gene>
    <name evidence="8" type="ORF">HMPREF0202_02210</name>
</gene>
<dbReference type="PATRIC" id="fig|1319815.3.peg.2127"/>
<feature type="transmembrane region" description="Helical" evidence="7">
    <location>
        <begin position="278"/>
        <end position="295"/>
    </location>
</feature>
<feature type="transmembrane region" description="Helical" evidence="7">
    <location>
        <begin position="131"/>
        <end position="152"/>
    </location>
</feature>
<keyword evidence="6 7" id="KW-0472">Membrane</keyword>
<comment type="caution">
    <text evidence="8">The sequence shown here is derived from an EMBL/GenBank/DDBJ whole genome shotgun (WGS) entry which is preliminary data.</text>
</comment>
<dbReference type="EMBL" id="AXZF01000101">
    <property type="protein sequence ID" value="ERT67888.1"/>
    <property type="molecule type" value="Genomic_DNA"/>
</dbReference>
<feature type="transmembrane region" description="Helical" evidence="7">
    <location>
        <begin position="93"/>
        <end position="111"/>
    </location>
</feature>
<evidence type="ECO:0000256" key="5">
    <source>
        <dbReference type="ARBA" id="ARBA00022989"/>
    </source>
</evidence>
<dbReference type="GO" id="GO:0005886">
    <property type="term" value="C:plasma membrane"/>
    <property type="evidence" value="ECO:0007669"/>
    <property type="project" value="UniProtKB-SubCell"/>
</dbReference>
<evidence type="ECO:0000256" key="7">
    <source>
        <dbReference type="SAM" id="Phobius"/>
    </source>
</evidence>
<keyword evidence="2" id="KW-0813">Transport</keyword>
<feature type="transmembrane region" description="Helical" evidence="7">
    <location>
        <begin position="52"/>
        <end position="73"/>
    </location>
</feature>
<evidence type="ECO:0000256" key="2">
    <source>
        <dbReference type="ARBA" id="ARBA00022448"/>
    </source>
</evidence>
<evidence type="ECO:0000256" key="3">
    <source>
        <dbReference type="ARBA" id="ARBA00022475"/>
    </source>
</evidence>
<proteinExistence type="predicted"/>
<keyword evidence="5 7" id="KW-1133">Transmembrane helix</keyword>
<dbReference type="RefSeq" id="WP_023051742.1">
    <property type="nucleotide sequence ID" value="NZ_CP173062.2"/>
</dbReference>
<dbReference type="AlphaFoldDB" id="U7VAR5"/>
<dbReference type="STRING" id="1319815.HMPREF0202_02210"/>
<dbReference type="GO" id="GO:0015297">
    <property type="term" value="F:antiporter activity"/>
    <property type="evidence" value="ECO:0007669"/>
    <property type="project" value="InterPro"/>
</dbReference>
<dbReference type="PANTHER" id="PTHR43549">
    <property type="entry name" value="MULTIDRUG RESISTANCE PROTEIN YPNP-RELATED"/>
    <property type="match status" value="1"/>
</dbReference>
<dbReference type="InterPro" id="IPR002528">
    <property type="entry name" value="MATE_fam"/>
</dbReference>
<keyword evidence="9" id="KW-1185">Reference proteome</keyword>
<sequence length="444" mass="49415">MDLVNENLNTCIKKIAIPSSIGFLFNTLFNITDTYFTGFISVKALAGLSLSFPVFFILISLGSGMGMGLSALISNAIGEKDKDKGIELAKDGILIGILTGLFISVIGLKFNRQLFLLMGAGEKELLLGMEYTKWIFIGAVFFCLNSIFNGILVAQGNTKVYRNFLIIGFLANVVLDPFFIFVLKTTTDGVAIATVLIQLVGSVYLYFKVKKSPLILKQNYNIKIPSIKNIKDILNQGLPASFNMMTIAVGVFVINHYIQKVGGSSAIASYGISTRIEQLILLPAIGLNSAALSISGQSFGAKKFDRIKQVFIKTMFYGFVIMTIGMLSISYLLPYLFSVFTKDLEVVEYGVSYFSIEKFTFNSYILINICDAVLRGLKFPKFSILIGIYRQFLMPILCFPILIKIFQGIQGIWIGILIINWSAGFLFLVYFIFVYKKIKEKRKS</sequence>
<dbReference type="InterPro" id="IPR052031">
    <property type="entry name" value="Membrane_Transporter-Flippase"/>
</dbReference>
<feature type="transmembrane region" description="Helical" evidence="7">
    <location>
        <begin position="238"/>
        <end position="258"/>
    </location>
</feature>
<evidence type="ECO:0000313" key="9">
    <source>
        <dbReference type="Proteomes" id="UP000017081"/>
    </source>
</evidence>
<accession>U7VAR5</accession>
<dbReference type="GO" id="GO:0042910">
    <property type="term" value="F:xenobiotic transmembrane transporter activity"/>
    <property type="evidence" value="ECO:0007669"/>
    <property type="project" value="InterPro"/>
</dbReference>
<comment type="subcellular location">
    <subcellularLocation>
        <location evidence="1">Cell membrane</location>
        <topology evidence="1">Multi-pass membrane protein</topology>
    </subcellularLocation>
</comment>
<dbReference type="NCBIfam" id="TIGR00797">
    <property type="entry name" value="matE"/>
    <property type="match status" value="1"/>
</dbReference>
<dbReference type="Pfam" id="PF01554">
    <property type="entry name" value="MatE"/>
    <property type="match status" value="2"/>
</dbReference>
<feature type="transmembrane region" description="Helical" evidence="7">
    <location>
        <begin position="349"/>
        <end position="370"/>
    </location>
</feature>
<keyword evidence="3" id="KW-1003">Cell membrane</keyword>